<dbReference type="SUPFAM" id="SSF47413">
    <property type="entry name" value="lambda repressor-like DNA-binding domains"/>
    <property type="match status" value="1"/>
</dbReference>
<dbReference type="InterPro" id="IPR001387">
    <property type="entry name" value="Cro/C1-type_HTH"/>
</dbReference>
<organism evidence="2 3">
    <name type="scientific">[Eubacterium] siraeum</name>
    <dbReference type="NCBI Taxonomy" id="39492"/>
    <lineage>
        <taxon>Bacteria</taxon>
        <taxon>Bacillati</taxon>
        <taxon>Bacillota</taxon>
        <taxon>Clostridia</taxon>
        <taxon>Eubacteriales</taxon>
        <taxon>Oscillospiraceae</taxon>
        <taxon>Oscillospiraceae incertae sedis</taxon>
    </lineage>
</organism>
<dbReference type="CDD" id="cd00093">
    <property type="entry name" value="HTH_XRE"/>
    <property type="match status" value="1"/>
</dbReference>
<dbReference type="EMBL" id="JAQLXW010000001">
    <property type="protein sequence ID" value="MDB8002624.1"/>
    <property type="molecule type" value="Genomic_DNA"/>
</dbReference>
<dbReference type="PROSITE" id="PS50943">
    <property type="entry name" value="HTH_CROC1"/>
    <property type="match status" value="1"/>
</dbReference>
<dbReference type="InterPro" id="IPR008003">
    <property type="entry name" value="DUF739"/>
</dbReference>
<accession>A0AAW6CWK9</accession>
<reference evidence="2" key="1">
    <citation type="submission" date="2023-01" db="EMBL/GenBank/DDBJ databases">
        <title>Human gut microbiome strain richness.</title>
        <authorList>
            <person name="Chen-Liaw A."/>
        </authorList>
    </citation>
    <scope>NUCLEOTIDE SEQUENCE</scope>
    <source>
        <strain evidence="2">1001283st1_G1_1001283B150217_161031</strain>
    </source>
</reference>
<sequence>MNVNDLYAEIARCGLTVPKLAERIKLDKKTLYSRLKGETSFKQPEIAKISEVLDLSKDKIFAIFFADSVS</sequence>
<protein>
    <submittedName>
        <fullName evidence="2">DUF739 family protein</fullName>
    </submittedName>
</protein>
<proteinExistence type="predicted"/>
<dbReference type="AlphaFoldDB" id="A0AAW6CWK9"/>
<dbReference type="Pfam" id="PF05339">
    <property type="entry name" value="DUF739"/>
    <property type="match status" value="1"/>
</dbReference>
<dbReference type="Proteomes" id="UP001210809">
    <property type="component" value="Unassembled WGS sequence"/>
</dbReference>
<dbReference type="InterPro" id="IPR010982">
    <property type="entry name" value="Lambda_DNA-bd_dom_sf"/>
</dbReference>
<feature type="domain" description="HTH cro/C1-type" evidence="1">
    <location>
        <begin position="6"/>
        <end position="60"/>
    </location>
</feature>
<dbReference type="GO" id="GO:0003677">
    <property type="term" value="F:DNA binding"/>
    <property type="evidence" value="ECO:0007669"/>
    <property type="project" value="InterPro"/>
</dbReference>
<evidence type="ECO:0000313" key="2">
    <source>
        <dbReference type="EMBL" id="MDB8002624.1"/>
    </source>
</evidence>
<evidence type="ECO:0000259" key="1">
    <source>
        <dbReference type="PROSITE" id="PS50943"/>
    </source>
</evidence>
<comment type="caution">
    <text evidence="2">The sequence shown here is derived from an EMBL/GenBank/DDBJ whole genome shotgun (WGS) entry which is preliminary data.</text>
</comment>
<gene>
    <name evidence="2" type="ORF">PNE09_00935</name>
</gene>
<evidence type="ECO:0000313" key="3">
    <source>
        <dbReference type="Proteomes" id="UP001210809"/>
    </source>
</evidence>
<name>A0AAW6CWK9_9FIRM</name>